<keyword evidence="3" id="KW-0808">Transferase</keyword>
<dbReference type="RefSeq" id="WP_203988907.1">
    <property type="nucleotide sequence ID" value="NZ_BOPG01000011.1"/>
</dbReference>
<keyword evidence="11" id="KW-1185">Reference proteome</keyword>
<evidence type="ECO:0000256" key="8">
    <source>
        <dbReference type="SAM" id="MobiDB-lite"/>
    </source>
</evidence>
<proteinExistence type="inferred from homology"/>
<organism evidence="10 11">
    <name type="scientific">Virgisporangium aurantiacum</name>
    <dbReference type="NCBI Taxonomy" id="175570"/>
    <lineage>
        <taxon>Bacteria</taxon>
        <taxon>Bacillati</taxon>
        <taxon>Actinomycetota</taxon>
        <taxon>Actinomycetes</taxon>
        <taxon>Micromonosporales</taxon>
        <taxon>Micromonosporaceae</taxon>
        <taxon>Virgisporangium</taxon>
    </lineage>
</organism>
<name>A0A8J3Z359_9ACTN</name>
<dbReference type="InterPro" id="IPR018584">
    <property type="entry name" value="GT87"/>
</dbReference>
<feature type="transmembrane region" description="Helical" evidence="9">
    <location>
        <begin position="166"/>
        <end position="193"/>
    </location>
</feature>
<feature type="transmembrane region" description="Helical" evidence="9">
    <location>
        <begin position="341"/>
        <end position="358"/>
    </location>
</feature>
<feature type="transmembrane region" description="Helical" evidence="9">
    <location>
        <begin position="254"/>
        <end position="271"/>
    </location>
</feature>
<reference evidence="10" key="1">
    <citation type="submission" date="2021-01" db="EMBL/GenBank/DDBJ databases">
        <title>Whole genome shotgun sequence of Virgisporangium aurantiacum NBRC 16421.</title>
        <authorList>
            <person name="Komaki H."/>
            <person name="Tamura T."/>
        </authorList>
    </citation>
    <scope>NUCLEOTIDE SEQUENCE</scope>
    <source>
        <strain evidence="10">NBRC 16421</strain>
    </source>
</reference>
<comment type="caution">
    <text evidence="10">The sequence shown here is derived from an EMBL/GenBank/DDBJ whole genome shotgun (WGS) entry which is preliminary data.</text>
</comment>
<evidence type="ECO:0000256" key="2">
    <source>
        <dbReference type="ARBA" id="ARBA00022475"/>
    </source>
</evidence>
<protein>
    <recommendedName>
        <fullName evidence="12">DUF2029 domain-containing protein</fullName>
    </recommendedName>
</protein>
<dbReference type="Pfam" id="PF09594">
    <property type="entry name" value="GT87"/>
    <property type="match status" value="1"/>
</dbReference>
<evidence type="ECO:0000256" key="9">
    <source>
        <dbReference type="SAM" id="Phobius"/>
    </source>
</evidence>
<dbReference type="Proteomes" id="UP000612585">
    <property type="component" value="Unassembled WGS sequence"/>
</dbReference>
<feature type="region of interest" description="Disordered" evidence="8">
    <location>
        <begin position="379"/>
        <end position="409"/>
    </location>
</feature>
<evidence type="ECO:0000256" key="3">
    <source>
        <dbReference type="ARBA" id="ARBA00022679"/>
    </source>
</evidence>
<sequence length="409" mass="44195">MQTIAARHGRTILLAVAGWSLAWFVTMVWQGGSSWHFFVQGARALADLDDPVRGGLHLYAAAPDLQFGPVAVVATLLAMPFGPNGALLIWQILGAAGGLFVMWQIRQIAALTRPDLDRSQITLRTAAAAVFVMPVWLFLTVGVTHVDDTLALVLTVSAVRTVVSGRPLLAGALVGLAIDAKPWAVPFAVLLLLIGDRRKVLAAGLVLAAVVAVAWLPFFLADAGTVHALRYTIRNTQLSALRVLGVDDPRTPPWVRPAQAVLGVALGLLALRRRRWAAVVLLAVCARIVLDPGTNKYYVAGVVVGAALWDVVGSRRFTPWWTGAAYFLLFNARWVPMPDRLHGWLTLGYVAATLGLVIKRPFRSGQPLSVHADHLAGYGERLGTSTPREQGSRGHDLLLDHQDPGDHRR</sequence>
<keyword evidence="5 9" id="KW-1133">Transmembrane helix</keyword>
<feature type="transmembrane region" description="Helical" evidence="9">
    <location>
        <begin position="87"/>
        <end position="105"/>
    </location>
</feature>
<feature type="transmembrane region" description="Helical" evidence="9">
    <location>
        <begin position="12"/>
        <end position="29"/>
    </location>
</feature>
<evidence type="ECO:0000256" key="7">
    <source>
        <dbReference type="ARBA" id="ARBA00024033"/>
    </source>
</evidence>
<keyword evidence="6 9" id="KW-0472">Membrane</keyword>
<evidence type="ECO:0000313" key="10">
    <source>
        <dbReference type="EMBL" id="GIJ54170.1"/>
    </source>
</evidence>
<evidence type="ECO:0000256" key="6">
    <source>
        <dbReference type="ARBA" id="ARBA00023136"/>
    </source>
</evidence>
<feature type="compositionally biased region" description="Basic and acidic residues" evidence="8">
    <location>
        <begin position="390"/>
        <end position="409"/>
    </location>
</feature>
<dbReference type="EMBL" id="BOPG01000011">
    <property type="protein sequence ID" value="GIJ54170.1"/>
    <property type="molecule type" value="Genomic_DNA"/>
</dbReference>
<feature type="transmembrane region" description="Helical" evidence="9">
    <location>
        <begin position="126"/>
        <end position="146"/>
    </location>
</feature>
<evidence type="ECO:0000313" key="11">
    <source>
        <dbReference type="Proteomes" id="UP000612585"/>
    </source>
</evidence>
<dbReference type="AlphaFoldDB" id="A0A8J3Z359"/>
<evidence type="ECO:0000256" key="5">
    <source>
        <dbReference type="ARBA" id="ARBA00022989"/>
    </source>
</evidence>
<comment type="subcellular location">
    <subcellularLocation>
        <location evidence="1">Cell membrane</location>
        <topology evidence="1">Multi-pass membrane protein</topology>
    </subcellularLocation>
</comment>
<keyword evidence="2" id="KW-1003">Cell membrane</keyword>
<comment type="similarity">
    <text evidence="7">Belongs to the glycosyltransferase 87 family.</text>
</comment>
<accession>A0A8J3Z359</accession>
<gene>
    <name evidence="10" type="ORF">Vau01_016860</name>
</gene>
<evidence type="ECO:0008006" key="12">
    <source>
        <dbReference type="Google" id="ProtNLM"/>
    </source>
</evidence>
<dbReference type="GO" id="GO:0005886">
    <property type="term" value="C:plasma membrane"/>
    <property type="evidence" value="ECO:0007669"/>
    <property type="project" value="UniProtKB-SubCell"/>
</dbReference>
<dbReference type="GO" id="GO:0016758">
    <property type="term" value="F:hexosyltransferase activity"/>
    <property type="evidence" value="ECO:0007669"/>
    <property type="project" value="InterPro"/>
</dbReference>
<keyword evidence="4 9" id="KW-0812">Transmembrane</keyword>
<feature type="transmembrane region" description="Helical" evidence="9">
    <location>
        <begin position="200"/>
        <end position="220"/>
    </location>
</feature>
<evidence type="ECO:0000256" key="4">
    <source>
        <dbReference type="ARBA" id="ARBA00022692"/>
    </source>
</evidence>
<evidence type="ECO:0000256" key="1">
    <source>
        <dbReference type="ARBA" id="ARBA00004651"/>
    </source>
</evidence>